<dbReference type="Proteomes" id="UP001500967">
    <property type="component" value="Unassembled WGS sequence"/>
</dbReference>
<keyword evidence="2" id="KW-0812">Transmembrane</keyword>
<comment type="caution">
    <text evidence="3">The sequence shown here is derived from an EMBL/GenBank/DDBJ whole genome shotgun (WGS) entry which is preliminary data.</text>
</comment>
<feature type="transmembrane region" description="Helical" evidence="2">
    <location>
        <begin position="184"/>
        <end position="210"/>
    </location>
</feature>
<gene>
    <name evidence="3" type="ORF">GCM10009539_00990</name>
</gene>
<protein>
    <recommendedName>
        <fullName evidence="5">Glycosyltransferase RgtA/B/C/D-like domain-containing protein</fullName>
    </recommendedName>
</protein>
<keyword evidence="2" id="KW-1133">Transmembrane helix</keyword>
<evidence type="ECO:0000256" key="2">
    <source>
        <dbReference type="SAM" id="Phobius"/>
    </source>
</evidence>
<accession>A0ABP3CZW6</accession>
<keyword evidence="4" id="KW-1185">Reference proteome</keyword>
<organism evidence="3 4">
    <name type="scientific">Cryptosporangium japonicum</name>
    <dbReference type="NCBI Taxonomy" id="80872"/>
    <lineage>
        <taxon>Bacteria</taxon>
        <taxon>Bacillati</taxon>
        <taxon>Actinomycetota</taxon>
        <taxon>Actinomycetes</taxon>
        <taxon>Cryptosporangiales</taxon>
        <taxon>Cryptosporangiaceae</taxon>
        <taxon>Cryptosporangium</taxon>
    </lineage>
</organism>
<sequence length="631" mass="68193">MTTYSPTAPARKRPGSGAGGKRGLRPWTLAVGAIIALQGVVIGALALNGYFYLDDLDMSAEAAKHPFGWDYVTLALNDHLTPGLRTFYWLSAHLAPYDNTSTVVVRLLAQAVATGLMGYLLAQLVGPGKAALLGLGLYAFSPLLVPSLLSLSSGVNLLPAHIGILLLLVMHVRYEATRELRYAVFGALGVLLALVFWEKAVLSVALAPLLTLLYLNGGGFRAVWRSWRAWLAYATPVVVFFAFFVLGDYARSGSTPKVGDIWNVFWDAWMHSLAPALFGGPWNWYSAEIIYYSAAHPGPVTTVAGQLTAIVLSAVAVRRNGYRALRAWLLPFTVLLGTAVLLAAGRFEYVGVILARNFHYLSELTIPLVLAAVLLLVVPDREAVAERGRSGLWPDSSPNQAPASVGIGLVAVLLLYAVSYGITVRGFEERWVENPIRDYLTTGIHDLRTNAADRPIAIVDNTAPPAVATLLQVNRRVSDIFRPIERGLPTAVRWDDASRPLYMFDQGGHLLRARLVEEATSADQPGVFCAHPLRGVGSVTVTLSKRITRPDSFVRLDYLSQLPSTVSVRLADGDRTFAPRRFATPTLTAGKYSSLLLGTPGKAYDRVVVSTTDPDASICLAAKAGHAEPVS</sequence>
<feature type="region of interest" description="Disordered" evidence="1">
    <location>
        <begin position="1"/>
        <end position="21"/>
    </location>
</feature>
<evidence type="ECO:0000313" key="3">
    <source>
        <dbReference type="EMBL" id="GAA0219416.1"/>
    </source>
</evidence>
<dbReference type="EMBL" id="BAAAGX010000001">
    <property type="protein sequence ID" value="GAA0219416.1"/>
    <property type="molecule type" value="Genomic_DNA"/>
</dbReference>
<evidence type="ECO:0000256" key="1">
    <source>
        <dbReference type="SAM" id="MobiDB-lite"/>
    </source>
</evidence>
<feature type="transmembrane region" description="Helical" evidence="2">
    <location>
        <begin position="29"/>
        <end position="53"/>
    </location>
</feature>
<dbReference type="RefSeq" id="WP_344646692.1">
    <property type="nucleotide sequence ID" value="NZ_BAAAGX010000001.1"/>
</dbReference>
<evidence type="ECO:0000313" key="4">
    <source>
        <dbReference type="Proteomes" id="UP001500967"/>
    </source>
</evidence>
<name>A0ABP3CZW6_9ACTN</name>
<reference evidence="4" key="1">
    <citation type="journal article" date="2019" name="Int. J. Syst. Evol. Microbiol.">
        <title>The Global Catalogue of Microorganisms (GCM) 10K type strain sequencing project: providing services to taxonomists for standard genome sequencing and annotation.</title>
        <authorList>
            <consortium name="The Broad Institute Genomics Platform"/>
            <consortium name="The Broad Institute Genome Sequencing Center for Infectious Disease"/>
            <person name="Wu L."/>
            <person name="Ma J."/>
        </authorList>
    </citation>
    <scope>NUCLEOTIDE SEQUENCE [LARGE SCALE GENOMIC DNA]</scope>
    <source>
        <strain evidence="4">JCM 10425</strain>
    </source>
</reference>
<feature type="transmembrane region" description="Helical" evidence="2">
    <location>
        <begin position="155"/>
        <end position="172"/>
    </location>
</feature>
<feature type="transmembrane region" description="Helical" evidence="2">
    <location>
        <begin position="230"/>
        <end position="249"/>
    </location>
</feature>
<feature type="transmembrane region" description="Helical" evidence="2">
    <location>
        <begin position="329"/>
        <end position="347"/>
    </location>
</feature>
<feature type="transmembrane region" description="Helical" evidence="2">
    <location>
        <begin position="103"/>
        <end position="121"/>
    </location>
</feature>
<keyword evidence="2" id="KW-0472">Membrane</keyword>
<proteinExistence type="predicted"/>
<feature type="transmembrane region" description="Helical" evidence="2">
    <location>
        <begin position="399"/>
        <end position="418"/>
    </location>
</feature>
<feature type="transmembrane region" description="Helical" evidence="2">
    <location>
        <begin position="298"/>
        <end position="317"/>
    </location>
</feature>
<evidence type="ECO:0008006" key="5">
    <source>
        <dbReference type="Google" id="ProtNLM"/>
    </source>
</evidence>
<feature type="transmembrane region" description="Helical" evidence="2">
    <location>
        <begin position="359"/>
        <end position="378"/>
    </location>
</feature>